<gene>
    <name evidence="1" type="ORF">GGR24_000911</name>
</gene>
<organism evidence="1 2">
    <name type="scientific">Hansschlegelia beijingensis</name>
    <dbReference type="NCBI Taxonomy" id="1133344"/>
    <lineage>
        <taxon>Bacteria</taxon>
        <taxon>Pseudomonadati</taxon>
        <taxon>Pseudomonadota</taxon>
        <taxon>Alphaproteobacteria</taxon>
        <taxon>Hyphomicrobiales</taxon>
        <taxon>Methylopilaceae</taxon>
        <taxon>Hansschlegelia</taxon>
    </lineage>
</organism>
<reference evidence="1 2" key="1">
    <citation type="submission" date="2020-08" db="EMBL/GenBank/DDBJ databases">
        <title>Genomic Encyclopedia of Type Strains, Phase IV (KMG-IV): sequencing the most valuable type-strain genomes for metagenomic binning, comparative biology and taxonomic classification.</title>
        <authorList>
            <person name="Goeker M."/>
        </authorList>
    </citation>
    <scope>NUCLEOTIDE SEQUENCE [LARGE SCALE GENOMIC DNA]</scope>
    <source>
        <strain evidence="1 2">DSM 25481</strain>
    </source>
</reference>
<keyword evidence="2" id="KW-1185">Reference proteome</keyword>
<comment type="caution">
    <text evidence="1">The sequence shown here is derived from an EMBL/GenBank/DDBJ whole genome shotgun (WGS) entry which is preliminary data.</text>
</comment>
<evidence type="ECO:0000313" key="2">
    <source>
        <dbReference type="Proteomes" id="UP000528964"/>
    </source>
</evidence>
<dbReference type="Proteomes" id="UP000528964">
    <property type="component" value="Unassembled WGS sequence"/>
</dbReference>
<protein>
    <submittedName>
        <fullName evidence="1">Uncharacterized protein</fullName>
    </submittedName>
</protein>
<dbReference type="RefSeq" id="WP_183394069.1">
    <property type="nucleotide sequence ID" value="NZ_JACIDR010000001.1"/>
</dbReference>
<name>A0A7W6CWA3_9HYPH</name>
<sequence>MSRSDQRRPSSTSLKGEEIAAYVASLAGDLRELARRNGLTTLAYLLDMARLEAEAEIRAAREAQEDSSVPEIPGE</sequence>
<dbReference type="EMBL" id="JACIDR010000001">
    <property type="protein sequence ID" value="MBB3972278.1"/>
    <property type="molecule type" value="Genomic_DNA"/>
</dbReference>
<accession>A0A7W6CWA3</accession>
<proteinExistence type="predicted"/>
<evidence type="ECO:0000313" key="1">
    <source>
        <dbReference type="EMBL" id="MBB3972278.1"/>
    </source>
</evidence>
<dbReference type="AlphaFoldDB" id="A0A7W6CWA3"/>